<dbReference type="FunFam" id="3.90.280.10:FF:000004">
    <property type="entry name" value="Mitochondrial large ribosomal subunit YmL35"/>
    <property type="match status" value="1"/>
</dbReference>
<dbReference type="FunCoup" id="W2S8L8">
    <property type="interactions" value="183"/>
</dbReference>
<dbReference type="EMBL" id="KB822713">
    <property type="protein sequence ID" value="ETN45022.1"/>
    <property type="molecule type" value="Genomic_DNA"/>
</dbReference>
<dbReference type="AlphaFoldDB" id="W2S8L8"/>
<dbReference type="InterPro" id="IPR036610">
    <property type="entry name" value="PEBP-like_sf"/>
</dbReference>
<reference evidence="7 8" key="1">
    <citation type="submission" date="2013-03" db="EMBL/GenBank/DDBJ databases">
        <title>The Genome Sequence of Phialophora europaea CBS 101466.</title>
        <authorList>
            <consortium name="The Broad Institute Genomics Platform"/>
            <person name="Cuomo C."/>
            <person name="de Hoog S."/>
            <person name="Gorbushina A."/>
            <person name="Walker B."/>
            <person name="Young S.K."/>
            <person name="Zeng Q."/>
            <person name="Gargeya S."/>
            <person name="Fitzgerald M."/>
            <person name="Haas B."/>
            <person name="Abouelleil A."/>
            <person name="Allen A.W."/>
            <person name="Alvarado L."/>
            <person name="Arachchi H.M."/>
            <person name="Berlin A.M."/>
            <person name="Chapman S.B."/>
            <person name="Gainer-Dewar J."/>
            <person name="Goldberg J."/>
            <person name="Griggs A."/>
            <person name="Gujja S."/>
            <person name="Hansen M."/>
            <person name="Howarth C."/>
            <person name="Imamovic A."/>
            <person name="Ireland A."/>
            <person name="Larimer J."/>
            <person name="McCowan C."/>
            <person name="Murphy C."/>
            <person name="Pearson M."/>
            <person name="Poon T.W."/>
            <person name="Priest M."/>
            <person name="Roberts A."/>
            <person name="Saif S."/>
            <person name="Shea T."/>
            <person name="Sisk P."/>
            <person name="Sykes S."/>
            <person name="Wortman J."/>
            <person name="Nusbaum C."/>
            <person name="Birren B."/>
        </authorList>
    </citation>
    <scope>NUCLEOTIDE SEQUENCE [LARGE SCALE GENOMIC DNA]</scope>
    <source>
        <strain evidence="7 8">CBS 101466</strain>
    </source>
</reference>
<proteinExistence type="inferred from homology"/>
<dbReference type="eggNOG" id="KOG3346">
    <property type="taxonomic scope" value="Eukaryota"/>
</dbReference>
<dbReference type="GeneID" id="19977237"/>
<dbReference type="Pfam" id="PF01161">
    <property type="entry name" value="PBP"/>
    <property type="match status" value="1"/>
</dbReference>
<accession>W2S8L8</accession>
<dbReference type="VEuPathDB" id="FungiDB:HMPREF1541_09898"/>
<dbReference type="PANTHER" id="PTHR11362">
    <property type="entry name" value="PHOSPHATIDYLETHANOLAMINE-BINDING PROTEIN"/>
    <property type="match status" value="1"/>
</dbReference>
<gene>
    <name evidence="7" type="ORF">HMPREF1541_09898</name>
</gene>
<evidence type="ECO:0000313" key="7">
    <source>
        <dbReference type="EMBL" id="ETN45022.1"/>
    </source>
</evidence>
<dbReference type="InParanoid" id="W2S8L8"/>
<comment type="subcellular location">
    <subcellularLocation>
        <location evidence="1">Mitochondrion</location>
    </subcellularLocation>
</comment>
<evidence type="ECO:0000313" key="8">
    <source>
        <dbReference type="Proteomes" id="UP000030752"/>
    </source>
</evidence>
<name>W2S8L8_CYPE1</name>
<keyword evidence="2" id="KW-0496">Mitochondrion</keyword>
<dbReference type="GO" id="GO:0005739">
    <property type="term" value="C:mitochondrion"/>
    <property type="evidence" value="ECO:0007669"/>
    <property type="project" value="UniProtKB-SubCell"/>
</dbReference>
<dbReference type="Proteomes" id="UP000030752">
    <property type="component" value="Unassembled WGS sequence"/>
</dbReference>
<evidence type="ECO:0000256" key="6">
    <source>
        <dbReference type="SAM" id="MobiDB-lite"/>
    </source>
</evidence>
<dbReference type="HOGENOM" id="CLU_035836_0_0_1"/>
<feature type="region of interest" description="Disordered" evidence="6">
    <location>
        <begin position="31"/>
        <end position="52"/>
    </location>
</feature>
<dbReference type="InterPro" id="IPR035810">
    <property type="entry name" value="PEBP_euk"/>
</dbReference>
<dbReference type="SUPFAM" id="SSF49777">
    <property type="entry name" value="PEBP-like"/>
    <property type="match status" value="1"/>
</dbReference>
<keyword evidence="8" id="KW-1185">Reference proteome</keyword>
<evidence type="ECO:0000256" key="2">
    <source>
        <dbReference type="ARBA" id="ARBA00023128"/>
    </source>
</evidence>
<evidence type="ECO:0000256" key="1">
    <source>
        <dbReference type="ARBA" id="ARBA00004173"/>
    </source>
</evidence>
<comment type="function">
    <text evidence="3">Component of the mitochondrial ribosome (mitoribosome), a dedicated translation machinery responsible for the synthesis of mitochondrial genome-encoded proteins, including at least some of the essential transmembrane subunits of the mitochondrial respiratory chain. The mitoribosomes are attached to the mitochondrial inner membrane and translation products are cotranslationally integrated into the membrane.</text>
</comment>
<dbReference type="Gene3D" id="1.20.58.1180">
    <property type="match status" value="1"/>
</dbReference>
<evidence type="ECO:0000256" key="5">
    <source>
        <dbReference type="ARBA" id="ARBA00039444"/>
    </source>
</evidence>
<organism evidence="7 8">
    <name type="scientific">Cyphellophora europaea (strain CBS 101466)</name>
    <name type="common">Phialophora europaea</name>
    <dbReference type="NCBI Taxonomy" id="1220924"/>
    <lineage>
        <taxon>Eukaryota</taxon>
        <taxon>Fungi</taxon>
        <taxon>Dikarya</taxon>
        <taxon>Ascomycota</taxon>
        <taxon>Pezizomycotina</taxon>
        <taxon>Eurotiomycetes</taxon>
        <taxon>Chaetothyriomycetidae</taxon>
        <taxon>Chaetothyriales</taxon>
        <taxon>Cyphellophoraceae</taxon>
        <taxon>Cyphellophora</taxon>
    </lineage>
</organism>
<dbReference type="PANTHER" id="PTHR11362:SF82">
    <property type="entry name" value="PHOSPHATIDYLETHANOLAMINE-BINDING PROTEIN 4"/>
    <property type="match status" value="1"/>
</dbReference>
<dbReference type="RefSeq" id="XP_008712792.1">
    <property type="nucleotide sequence ID" value="XM_008714570.1"/>
</dbReference>
<sequence>MAPSRAPSRALLQSLRSLTCDAAPAARVRNYSSTPIARQDTQAATKPTSSPETVATYREEWELTKAGTPPVGSRRRRLAMQQTSNIPFDSLPYQCFQEARQILIQDRAEKLKQIETERARLQRTRNTDPSEIAGGEAAKEKRIKSMEAHLEKLKIYADINDPNVKRRFEDGKADLDKPIYRFLSERKWREYRRKVQVQRIETMKVVPDVVPQCDLEVDMRMFFGRRPVAPGDFVDSAVSEEPMRLSVQSFTRGERLLTIAVIDPDVPNLETDRFDSRCHFLATNIPITPTAPLINFTNLSDSQIVLPWLPPHAQKGSPYHRLSIVVLEHKDNVQLEKDALANMFNRETFHIRSALARYPVRAIGTALFRTKWDDNMADVMARHGLEGANIELKRKKVEPLPYKRRNPSSFR</sequence>
<evidence type="ECO:0000256" key="3">
    <source>
        <dbReference type="ARBA" id="ARBA00037226"/>
    </source>
</evidence>
<evidence type="ECO:0000256" key="4">
    <source>
        <dbReference type="ARBA" id="ARBA00038016"/>
    </source>
</evidence>
<dbReference type="InterPro" id="IPR008914">
    <property type="entry name" value="PEBP"/>
</dbReference>
<protein>
    <recommendedName>
        <fullName evidence="5">Large ribosomal subunit protein mL38</fullName>
    </recommendedName>
</protein>
<dbReference type="OrthoDB" id="2153661at2759"/>
<dbReference type="CDD" id="cd00866">
    <property type="entry name" value="PEBP_euk"/>
    <property type="match status" value="1"/>
</dbReference>
<dbReference type="STRING" id="1220924.W2S8L8"/>
<dbReference type="Gene3D" id="3.90.280.10">
    <property type="entry name" value="PEBP-like"/>
    <property type="match status" value="1"/>
</dbReference>
<comment type="similarity">
    <text evidence="4">Belongs to the phosphatidylethanolamine-binding protein family. Mitochondrion-specific ribosomal protein mL38 subfamily.</text>
</comment>